<protein>
    <submittedName>
        <fullName evidence="6">Diacylglycerol kinase</fullName>
    </submittedName>
</protein>
<evidence type="ECO:0000256" key="2">
    <source>
        <dbReference type="ARBA" id="ARBA00022741"/>
    </source>
</evidence>
<dbReference type="SUPFAM" id="SSF111331">
    <property type="entry name" value="NAD kinase/diacylglycerol kinase-like"/>
    <property type="match status" value="1"/>
</dbReference>
<dbReference type="EMBL" id="QEWP01000018">
    <property type="protein sequence ID" value="PWD98156.1"/>
    <property type="molecule type" value="Genomic_DNA"/>
</dbReference>
<comment type="caution">
    <text evidence="6">The sequence shown here is derived from an EMBL/GenBank/DDBJ whole genome shotgun (WGS) entry which is preliminary data.</text>
</comment>
<dbReference type="Gene3D" id="3.40.50.10330">
    <property type="entry name" value="Probable inorganic polyphosphate/atp-NAD kinase, domain 1"/>
    <property type="match status" value="1"/>
</dbReference>
<accession>A0A2U2B522</accession>
<dbReference type="InterPro" id="IPR045540">
    <property type="entry name" value="YegS/DAGK_C"/>
</dbReference>
<keyword evidence="1" id="KW-0808">Transferase</keyword>
<dbReference type="InterPro" id="IPR001206">
    <property type="entry name" value="Diacylglycerol_kinase_cat_dom"/>
</dbReference>
<gene>
    <name evidence="6" type="ORF">DDZ16_16820</name>
</gene>
<dbReference type="RefSeq" id="WP_109265650.1">
    <property type="nucleotide sequence ID" value="NZ_QEWP01000018.1"/>
</dbReference>
<dbReference type="PROSITE" id="PS50146">
    <property type="entry name" value="DAGK"/>
    <property type="match status" value="1"/>
</dbReference>
<dbReference type="GO" id="GO:0005524">
    <property type="term" value="F:ATP binding"/>
    <property type="evidence" value="ECO:0007669"/>
    <property type="project" value="UniProtKB-KW"/>
</dbReference>
<organism evidence="6 7">
    <name type="scientific">Marinilabilia rubra</name>
    <dbReference type="NCBI Taxonomy" id="2162893"/>
    <lineage>
        <taxon>Bacteria</taxon>
        <taxon>Pseudomonadati</taxon>
        <taxon>Bacteroidota</taxon>
        <taxon>Bacteroidia</taxon>
        <taxon>Marinilabiliales</taxon>
        <taxon>Marinilabiliaceae</taxon>
        <taxon>Marinilabilia</taxon>
    </lineage>
</organism>
<dbReference type="Gene3D" id="2.60.200.40">
    <property type="match status" value="1"/>
</dbReference>
<dbReference type="SMART" id="SM00046">
    <property type="entry name" value="DAGKc"/>
    <property type="match status" value="1"/>
</dbReference>
<feature type="domain" description="DAGKc" evidence="5">
    <location>
        <begin position="4"/>
        <end position="134"/>
    </location>
</feature>
<dbReference type="InterPro" id="IPR016064">
    <property type="entry name" value="NAD/diacylglycerol_kinase_sf"/>
</dbReference>
<dbReference type="Pfam" id="PF19279">
    <property type="entry name" value="YegS_C"/>
    <property type="match status" value="1"/>
</dbReference>
<reference evidence="6 7" key="1">
    <citation type="submission" date="2018-05" db="EMBL/GenBank/DDBJ databases">
        <title>Marinilabilia rubrum sp. nov., isolated from saltern sediment.</title>
        <authorList>
            <person name="Zhang R."/>
        </authorList>
    </citation>
    <scope>NUCLEOTIDE SEQUENCE [LARGE SCALE GENOMIC DNA]</scope>
    <source>
        <strain evidence="6 7">WTE16</strain>
    </source>
</reference>
<keyword evidence="2" id="KW-0547">Nucleotide-binding</keyword>
<dbReference type="PANTHER" id="PTHR12358">
    <property type="entry name" value="SPHINGOSINE KINASE"/>
    <property type="match status" value="1"/>
</dbReference>
<evidence type="ECO:0000256" key="4">
    <source>
        <dbReference type="ARBA" id="ARBA00022840"/>
    </source>
</evidence>
<proteinExistence type="predicted"/>
<dbReference type="OrthoDB" id="9786026at2"/>
<name>A0A2U2B522_9BACT</name>
<keyword evidence="3 6" id="KW-0418">Kinase</keyword>
<evidence type="ECO:0000259" key="5">
    <source>
        <dbReference type="PROSITE" id="PS50146"/>
    </source>
</evidence>
<evidence type="ECO:0000256" key="1">
    <source>
        <dbReference type="ARBA" id="ARBA00022679"/>
    </source>
</evidence>
<dbReference type="PANTHER" id="PTHR12358:SF54">
    <property type="entry name" value="SPHINGOSINE KINASE RELATED PROTEIN"/>
    <property type="match status" value="1"/>
</dbReference>
<dbReference type="GO" id="GO:0016301">
    <property type="term" value="F:kinase activity"/>
    <property type="evidence" value="ECO:0007669"/>
    <property type="project" value="UniProtKB-KW"/>
</dbReference>
<evidence type="ECO:0000313" key="7">
    <source>
        <dbReference type="Proteomes" id="UP000244956"/>
    </source>
</evidence>
<dbReference type="InterPro" id="IPR050187">
    <property type="entry name" value="Lipid_Phosphate_FormReg"/>
</dbReference>
<evidence type="ECO:0000313" key="6">
    <source>
        <dbReference type="EMBL" id="PWD98156.1"/>
    </source>
</evidence>
<keyword evidence="7" id="KW-1185">Reference proteome</keyword>
<dbReference type="InterPro" id="IPR017438">
    <property type="entry name" value="ATP-NAD_kinase_N"/>
</dbReference>
<evidence type="ECO:0000256" key="3">
    <source>
        <dbReference type="ARBA" id="ARBA00022777"/>
    </source>
</evidence>
<dbReference type="AlphaFoldDB" id="A0A2U2B522"/>
<dbReference type="Proteomes" id="UP000244956">
    <property type="component" value="Unassembled WGS sequence"/>
</dbReference>
<sequence length="312" mass="35606">MADSEKRKVLFIVNPISGSNQKYRLTDEITRICEKHHLIAEFFKTTGENDKQKISKAIEKHAPDVVTAVGGDGTVNMVAGLLKNTGIKLAILPTGSANGMAYELNIPTNMDSAIGIIARNVSKRIDLLMINNQHLAVHLSDLGMNARIIKRFDREKIRGIYGYSRQFFKELKSPSKFKCIVQYKDRHPRKYKAVMVVMLNTHYFGTGAMVNPVGKIDDGKFEIVVIKPYPWYYIFRMFLAFFSGRIHRLRHIRIISCSYAKITVTPPQDLQIDGEPTGEIRNIEIENIPKAVDVIYNDRQEHLLFKPSRILK</sequence>
<dbReference type="Pfam" id="PF00781">
    <property type="entry name" value="DAGK_cat"/>
    <property type="match status" value="1"/>
</dbReference>
<keyword evidence="4" id="KW-0067">ATP-binding</keyword>